<evidence type="ECO:0000259" key="2">
    <source>
        <dbReference type="Pfam" id="PF04101"/>
    </source>
</evidence>
<evidence type="ECO:0000256" key="1">
    <source>
        <dbReference type="SAM" id="MobiDB-lite"/>
    </source>
</evidence>
<name>A0A542Y8W1_9MICO</name>
<sequence>MTQRLLSPLGGFDGTATSGSRSGGTATGAPGTASPRLLLAASTGGHLTQLSTFARAAGVGDEATWVTFDSPQSRSMLAGERVVWVDYIAPRDVAGTLRARRVLADSLDPASFDGVVSTGAALAASAFLWAKTHGIPRRYIESVSRTNGPSLTGRLVRGLRLAETYTQHAGWASKAWPQTESVMRGFTRELADEALHEDRPLRILVTLGTIRPYRFDRLVDRILEITGEDDTITWQLGETARAGLPGDAHALMDTADLLAEARAADVVITHSGVGTILQLLGEGISPVVVPRRKQHGEHVDDHQLQIWQLLRDSRVGDPHAVEELSREHLLAAAAHRTQLAGAIG</sequence>
<proteinExistence type="predicted"/>
<feature type="region of interest" description="Disordered" evidence="1">
    <location>
        <begin position="1"/>
        <end position="35"/>
    </location>
</feature>
<gene>
    <name evidence="3" type="ORF">FB468_2556</name>
</gene>
<evidence type="ECO:0000313" key="4">
    <source>
        <dbReference type="Proteomes" id="UP000319094"/>
    </source>
</evidence>
<reference evidence="3 4" key="1">
    <citation type="submission" date="2019-06" db="EMBL/GenBank/DDBJ databases">
        <title>Sequencing the genomes of 1000 actinobacteria strains.</title>
        <authorList>
            <person name="Klenk H.-P."/>
        </authorList>
    </citation>
    <scope>NUCLEOTIDE SEQUENCE [LARGE SCALE GENOMIC DNA]</scope>
    <source>
        <strain evidence="3 4">DSM 8803</strain>
    </source>
</reference>
<keyword evidence="4" id="KW-1185">Reference proteome</keyword>
<dbReference type="InterPro" id="IPR007235">
    <property type="entry name" value="Glyco_trans_28_C"/>
</dbReference>
<dbReference type="SUPFAM" id="SSF53756">
    <property type="entry name" value="UDP-Glycosyltransferase/glycogen phosphorylase"/>
    <property type="match status" value="1"/>
</dbReference>
<dbReference type="Proteomes" id="UP000319094">
    <property type="component" value="Unassembled WGS sequence"/>
</dbReference>
<dbReference type="Pfam" id="PF04101">
    <property type="entry name" value="Glyco_tran_28_C"/>
    <property type="match status" value="1"/>
</dbReference>
<dbReference type="EMBL" id="VFON01000001">
    <property type="protein sequence ID" value="TQL44497.1"/>
    <property type="molecule type" value="Genomic_DNA"/>
</dbReference>
<evidence type="ECO:0000313" key="3">
    <source>
        <dbReference type="EMBL" id="TQL44497.1"/>
    </source>
</evidence>
<dbReference type="AlphaFoldDB" id="A0A542Y8W1"/>
<dbReference type="GO" id="GO:0016758">
    <property type="term" value="F:hexosyltransferase activity"/>
    <property type="evidence" value="ECO:0007669"/>
    <property type="project" value="InterPro"/>
</dbReference>
<keyword evidence="3" id="KW-0808">Transferase</keyword>
<feature type="domain" description="Glycosyl transferase family 28 C-terminal" evidence="2">
    <location>
        <begin position="259"/>
        <end position="309"/>
    </location>
</feature>
<dbReference type="RefSeq" id="WP_141887674.1">
    <property type="nucleotide sequence ID" value="NZ_BAAAUY010000020.1"/>
</dbReference>
<dbReference type="OrthoDB" id="555447at2"/>
<organism evidence="3 4">
    <name type="scientific">Leucobacter komagatae</name>
    <dbReference type="NCBI Taxonomy" id="55969"/>
    <lineage>
        <taxon>Bacteria</taxon>
        <taxon>Bacillati</taxon>
        <taxon>Actinomycetota</taxon>
        <taxon>Actinomycetes</taxon>
        <taxon>Micrococcales</taxon>
        <taxon>Microbacteriaceae</taxon>
        <taxon>Leucobacter</taxon>
    </lineage>
</organism>
<accession>A0A542Y8W1</accession>
<comment type="caution">
    <text evidence="3">The sequence shown here is derived from an EMBL/GenBank/DDBJ whole genome shotgun (WGS) entry which is preliminary data.</text>
</comment>
<protein>
    <submittedName>
        <fullName evidence="3">Glycosyl transferase family 28</fullName>
    </submittedName>
</protein>
<dbReference type="Gene3D" id="3.40.50.2000">
    <property type="entry name" value="Glycogen Phosphorylase B"/>
    <property type="match status" value="1"/>
</dbReference>